<name>A0A392VHW2_9FABA</name>
<dbReference type="AlphaFoldDB" id="A0A392VHW2"/>
<protein>
    <submittedName>
        <fullName evidence="1">Uncharacterized protein</fullName>
    </submittedName>
</protein>
<sequence>ENAVGVKCIMEGSPINVGGWISGSIDAIVNHTGKTFSLGHCNLITALCRAKGVPEVDDEYRLPIRALVLRT</sequence>
<dbReference type="EMBL" id="LXQA011180587">
    <property type="protein sequence ID" value="MCI87984.1"/>
    <property type="molecule type" value="Genomic_DNA"/>
</dbReference>
<organism evidence="1 2">
    <name type="scientific">Trifolium medium</name>
    <dbReference type="NCBI Taxonomy" id="97028"/>
    <lineage>
        <taxon>Eukaryota</taxon>
        <taxon>Viridiplantae</taxon>
        <taxon>Streptophyta</taxon>
        <taxon>Embryophyta</taxon>
        <taxon>Tracheophyta</taxon>
        <taxon>Spermatophyta</taxon>
        <taxon>Magnoliopsida</taxon>
        <taxon>eudicotyledons</taxon>
        <taxon>Gunneridae</taxon>
        <taxon>Pentapetalae</taxon>
        <taxon>rosids</taxon>
        <taxon>fabids</taxon>
        <taxon>Fabales</taxon>
        <taxon>Fabaceae</taxon>
        <taxon>Papilionoideae</taxon>
        <taxon>50 kb inversion clade</taxon>
        <taxon>NPAAA clade</taxon>
        <taxon>Hologalegina</taxon>
        <taxon>IRL clade</taxon>
        <taxon>Trifolieae</taxon>
        <taxon>Trifolium</taxon>
    </lineage>
</organism>
<dbReference type="Proteomes" id="UP000265520">
    <property type="component" value="Unassembled WGS sequence"/>
</dbReference>
<reference evidence="1 2" key="1">
    <citation type="journal article" date="2018" name="Front. Plant Sci.">
        <title>Red Clover (Trifolium pratense) and Zigzag Clover (T. medium) - A Picture of Genomic Similarities and Differences.</title>
        <authorList>
            <person name="Dluhosova J."/>
            <person name="Istvanek J."/>
            <person name="Nedelnik J."/>
            <person name="Repkova J."/>
        </authorList>
    </citation>
    <scope>NUCLEOTIDE SEQUENCE [LARGE SCALE GENOMIC DNA]</scope>
    <source>
        <strain evidence="2">cv. 10/8</strain>
        <tissue evidence="1">Leaf</tissue>
    </source>
</reference>
<comment type="caution">
    <text evidence="1">The sequence shown here is derived from an EMBL/GenBank/DDBJ whole genome shotgun (WGS) entry which is preliminary data.</text>
</comment>
<accession>A0A392VHW2</accession>
<proteinExistence type="predicted"/>
<evidence type="ECO:0000313" key="1">
    <source>
        <dbReference type="EMBL" id="MCI87984.1"/>
    </source>
</evidence>
<evidence type="ECO:0000313" key="2">
    <source>
        <dbReference type="Proteomes" id="UP000265520"/>
    </source>
</evidence>
<keyword evidence="2" id="KW-1185">Reference proteome</keyword>
<feature type="non-terminal residue" evidence="1">
    <location>
        <position position="1"/>
    </location>
</feature>
<feature type="non-terminal residue" evidence="1">
    <location>
        <position position="71"/>
    </location>
</feature>